<feature type="compositionally biased region" description="Low complexity" evidence="6">
    <location>
        <begin position="290"/>
        <end position="313"/>
    </location>
</feature>
<feature type="compositionally biased region" description="Acidic residues" evidence="6">
    <location>
        <begin position="541"/>
        <end position="562"/>
    </location>
</feature>
<dbReference type="PROSITE" id="PS50011">
    <property type="entry name" value="PROTEIN_KINASE_DOM"/>
    <property type="match status" value="1"/>
</dbReference>
<keyword evidence="9" id="KW-1185">Reference proteome</keyword>
<dbReference type="Proteomes" id="UP000761534">
    <property type="component" value="Unassembled WGS sequence"/>
</dbReference>
<keyword evidence="5" id="KW-0067">ATP-binding</keyword>
<evidence type="ECO:0000256" key="3">
    <source>
        <dbReference type="ARBA" id="ARBA00022741"/>
    </source>
</evidence>
<dbReference type="InterPro" id="IPR030616">
    <property type="entry name" value="Aur-like"/>
</dbReference>
<dbReference type="AlphaFoldDB" id="A0A642UWU3"/>
<evidence type="ECO:0000256" key="6">
    <source>
        <dbReference type="SAM" id="MobiDB-lite"/>
    </source>
</evidence>
<feature type="compositionally biased region" description="Polar residues" evidence="6">
    <location>
        <begin position="238"/>
        <end position="253"/>
    </location>
</feature>
<organism evidence="8 9">
    <name type="scientific">Trichomonascus ciferrii</name>
    <dbReference type="NCBI Taxonomy" id="44093"/>
    <lineage>
        <taxon>Eukaryota</taxon>
        <taxon>Fungi</taxon>
        <taxon>Dikarya</taxon>
        <taxon>Ascomycota</taxon>
        <taxon>Saccharomycotina</taxon>
        <taxon>Dipodascomycetes</taxon>
        <taxon>Dipodascales</taxon>
        <taxon>Trichomonascaceae</taxon>
        <taxon>Trichomonascus</taxon>
        <taxon>Trichomonascus ciferrii complex</taxon>
    </lineage>
</organism>
<feature type="compositionally biased region" description="Low complexity" evidence="6">
    <location>
        <begin position="454"/>
        <end position="476"/>
    </location>
</feature>
<feature type="compositionally biased region" description="Basic and acidic residues" evidence="6">
    <location>
        <begin position="368"/>
        <end position="383"/>
    </location>
</feature>
<protein>
    <recommendedName>
        <fullName evidence="7">Protein kinase domain-containing protein</fullName>
    </recommendedName>
</protein>
<dbReference type="VEuPathDB" id="FungiDB:TRICI_005210"/>
<dbReference type="SUPFAM" id="SSF56112">
    <property type="entry name" value="Protein kinase-like (PK-like)"/>
    <property type="match status" value="1"/>
</dbReference>
<keyword evidence="1" id="KW-0723">Serine/threonine-protein kinase</keyword>
<feature type="region of interest" description="Disordered" evidence="6">
    <location>
        <begin position="412"/>
        <end position="496"/>
    </location>
</feature>
<dbReference type="GO" id="GO:0005524">
    <property type="term" value="F:ATP binding"/>
    <property type="evidence" value="ECO:0007669"/>
    <property type="project" value="UniProtKB-KW"/>
</dbReference>
<dbReference type="Pfam" id="PF00069">
    <property type="entry name" value="Pkinase"/>
    <property type="match status" value="1"/>
</dbReference>
<dbReference type="InterPro" id="IPR011009">
    <property type="entry name" value="Kinase-like_dom_sf"/>
</dbReference>
<evidence type="ECO:0000259" key="7">
    <source>
        <dbReference type="PROSITE" id="PS50011"/>
    </source>
</evidence>
<dbReference type="GO" id="GO:0004674">
    <property type="term" value="F:protein serine/threonine kinase activity"/>
    <property type="evidence" value="ECO:0007669"/>
    <property type="project" value="UniProtKB-KW"/>
</dbReference>
<dbReference type="Gene3D" id="1.10.510.10">
    <property type="entry name" value="Transferase(Phosphotransferase) domain 1"/>
    <property type="match status" value="1"/>
</dbReference>
<dbReference type="EMBL" id="SWFS01000405">
    <property type="protein sequence ID" value="KAA8905959.1"/>
    <property type="molecule type" value="Genomic_DNA"/>
</dbReference>
<dbReference type="OrthoDB" id="942095at2759"/>
<feature type="compositionally biased region" description="Polar residues" evidence="6">
    <location>
        <begin position="519"/>
        <end position="529"/>
    </location>
</feature>
<feature type="domain" description="Protein kinase" evidence="7">
    <location>
        <begin position="1"/>
        <end position="86"/>
    </location>
</feature>
<keyword evidence="4" id="KW-0418">Kinase</keyword>
<feature type="region of interest" description="Disordered" evidence="6">
    <location>
        <begin position="517"/>
        <end position="568"/>
    </location>
</feature>
<evidence type="ECO:0000256" key="4">
    <source>
        <dbReference type="ARBA" id="ARBA00022777"/>
    </source>
</evidence>
<evidence type="ECO:0000313" key="9">
    <source>
        <dbReference type="Proteomes" id="UP000761534"/>
    </source>
</evidence>
<evidence type="ECO:0000256" key="5">
    <source>
        <dbReference type="ARBA" id="ARBA00022840"/>
    </source>
</evidence>
<feature type="compositionally biased region" description="Low complexity" evidence="6">
    <location>
        <begin position="434"/>
        <end position="445"/>
    </location>
</feature>
<feature type="compositionally biased region" description="Low complexity" evidence="6">
    <location>
        <begin position="185"/>
        <end position="194"/>
    </location>
</feature>
<dbReference type="InterPro" id="IPR000719">
    <property type="entry name" value="Prot_kinase_dom"/>
</dbReference>
<feature type="compositionally biased region" description="Polar residues" evidence="6">
    <location>
        <begin position="268"/>
        <end position="289"/>
    </location>
</feature>
<proteinExistence type="predicted"/>
<feature type="region of interest" description="Disordered" evidence="6">
    <location>
        <begin position="154"/>
        <end position="395"/>
    </location>
</feature>
<keyword evidence="3" id="KW-0547">Nucleotide-binding</keyword>
<comment type="caution">
    <text evidence="8">The sequence shown here is derived from an EMBL/GenBank/DDBJ whole genome shotgun (WGS) entry which is preliminary data.</text>
</comment>
<accession>A0A642UWU3</accession>
<dbReference type="PANTHER" id="PTHR24350">
    <property type="entry name" value="SERINE/THREONINE-PROTEIN KINASE IAL-RELATED"/>
    <property type="match status" value="1"/>
</dbReference>
<evidence type="ECO:0000313" key="8">
    <source>
        <dbReference type="EMBL" id="KAA8905959.1"/>
    </source>
</evidence>
<gene>
    <name evidence="8" type="ORF">TRICI_005210</name>
</gene>
<keyword evidence="2" id="KW-0808">Transferase</keyword>
<reference evidence="8" key="1">
    <citation type="journal article" date="2019" name="G3 (Bethesda)">
        <title>Genome Assemblies of Two Rare Opportunistic Yeast Pathogens: Diutina rugosa (syn. Candida rugosa) and Trichomonascus ciferrii (syn. Candida ciferrii).</title>
        <authorList>
            <person name="Mixao V."/>
            <person name="Saus E."/>
            <person name="Hansen A.P."/>
            <person name="Lass-Florl C."/>
            <person name="Gabaldon T."/>
        </authorList>
    </citation>
    <scope>NUCLEOTIDE SEQUENCE</scope>
    <source>
        <strain evidence="8">CBS 4856</strain>
    </source>
</reference>
<evidence type="ECO:0000256" key="1">
    <source>
        <dbReference type="ARBA" id="ARBA00022527"/>
    </source>
</evidence>
<name>A0A642UWU3_9ASCO</name>
<sequence length="568" mass="62899">MLLHKKYSGESVDVWSLGIILYTLIYGEMPFEEDTELDSKLKITTEEPNYPDLDVPASALDLMKAMLTKDPRQRPTLQEVLSHSFLEEHGQKQKDILSEKSPKLFSTKAEKKVLRHLRSVHVDLEALADSIVTAKCDPLAGFWALALEREKRIESKRSHRTSISISKRYSRGSKQPREKQHLRINASEANAAAAVGGRDSSEAQQSPKSPFSRFASPLARSSGEHRHSSNMESDNEAKQQQSQTTEAVGQQSSPPVVETIPPTPPPNGTHNATSGESQTEYSPSAKSSMSTVLSKTKKTFTSSSTETKKGTNSFKNIMLKILFPGGRKKNSARRSSDFTAGEANNSSTSGVEDDLNRRNTVQLPQPKQLEEKHVGSRPDDMHKAGNQRPVSEISQFSQVSQYSQLSIASQISSAPSQLSQGQSSVTRRPEYNRRSTSSSFSSLVSRSRREHSKTSSTSSASLNSSPRGSRRLSSPGSPVPAFSVGRHRRHVSGPRGRFNEAAVFSSNLYRTKHFKRRLQTTSRPTSLTRNKNRGSKGSVIEEGDEDEVDEDIGYDDETEDDNDRGRTF</sequence>
<evidence type="ECO:0000256" key="2">
    <source>
        <dbReference type="ARBA" id="ARBA00022679"/>
    </source>
</evidence>